<feature type="transmembrane region" description="Helical" evidence="1">
    <location>
        <begin position="22"/>
        <end position="45"/>
    </location>
</feature>
<keyword evidence="1" id="KW-0472">Membrane</keyword>
<organism evidence="3">
    <name type="scientific">Mycoplasmopsis pulmonis (strain UAB CTIP)</name>
    <name type="common">Mycoplasma pulmonis</name>
    <dbReference type="NCBI Taxonomy" id="272635"/>
    <lineage>
        <taxon>Bacteria</taxon>
        <taxon>Bacillati</taxon>
        <taxon>Mycoplasmatota</taxon>
        <taxon>Mycoplasmoidales</taxon>
        <taxon>Metamycoplasmataceae</taxon>
        <taxon>Mycoplasmopsis</taxon>
    </lineage>
</organism>
<evidence type="ECO:0000313" key="3">
    <source>
        <dbReference type="Proteomes" id="UP000000528"/>
    </source>
</evidence>
<protein>
    <submittedName>
        <fullName evidence="2">Uncharacterized protein</fullName>
    </submittedName>
</protein>
<proteinExistence type="predicted"/>
<keyword evidence="3" id="KW-1185">Reference proteome</keyword>
<keyword evidence="1" id="KW-1133">Transmembrane helix</keyword>
<dbReference type="KEGG" id="mpu:MYPU_2150"/>
<dbReference type="PIR" id="G90538">
    <property type="entry name" value="G90538"/>
</dbReference>
<reference evidence="2 3" key="1">
    <citation type="journal article" date="2001" name="Nucleic Acids Res.">
        <title>The complete genome sequence of the murine respiratory pathogen Mycoplasma pulmonis.</title>
        <authorList>
            <person name="Chambaud I."/>
            <person name="Heilig R."/>
            <person name="Ferris S."/>
            <person name="Barbe V."/>
            <person name="Samson D."/>
            <person name="Galisson F."/>
            <person name="Moszer I."/>
            <person name="Dybvig K."/>
            <person name="Wroblewski H."/>
            <person name="Viari A."/>
            <person name="Rocha E.P.C."/>
            <person name="Blanchard A."/>
        </authorList>
    </citation>
    <scope>NUCLEOTIDE SEQUENCE [LARGE SCALE GENOMIC DNA]</scope>
    <source>
        <strain evidence="2 3">UAB CTIP</strain>
    </source>
</reference>
<name>Q98QZ5_MYCPU</name>
<dbReference type="Proteomes" id="UP000000528">
    <property type="component" value="Chromosome"/>
</dbReference>
<sequence length="55" mass="6442">MQNSCIVYIPFFVIFLIFRKNLGILLGLFLIFGFFGFFYSIVLFIKIKLIARSKA</sequence>
<accession>Q98QZ5</accession>
<dbReference type="AlphaFoldDB" id="Q98QZ5"/>
<keyword evidence="1" id="KW-0812">Transmembrane</keyword>
<evidence type="ECO:0000313" key="2">
    <source>
        <dbReference type="EMBL" id="CAC13388.1"/>
    </source>
</evidence>
<gene>
    <name evidence="2" type="ordered locus">MYPU_2150</name>
</gene>
<dbReference type="EMBL" id="AL445563">
    <property type="protein sequence ID" value="CAC13388.1"/>
    <property type="molecule type" value="Genomic_DNA"/>
</dbReference>
<dbReference type="HOGENOM" id="CLU_3027469_0_0_14"/>
<evidence type="ECO:0000256" key="1">
    <source>
        <dbReference type="SAM" id="Phobius"/>
    </source>
</evidence>